<organism evidence="2 3">
    <name type="scientific">Streptomyces roseirectus</name>
    <dbReference type="NCBI Taxonomy" id="2768066"/>
    <lineage>
        <taxon>Bacteria</taxon>
        <taxon>Bacillati</taxon>
        <taxon>Actinomycetota</taxon>
        <taxon>Actinomycetes</taxon>
        <taxon>Kitasatosporales</taxon>
        <taxon>Streptomycetaceae</taxon>
        <taxon>Streptomyces</taxon>
    </lineage>
</organism>
<evidence type="ECO:0008006" key="4">
    <source>
        <dbReference type="Google" id="ProtNLM"/>
    </source>
</evidence>
<accession>A0A7H0IHJ5</accession>
<protein>
    <recommendedName>
        <fullName evidence="4">Tetratricopeptide repeat protein</fullName>
    </recommendedName>
</protein>
<dbReference type="Gene3D" id="1.25.40.10">
    <property type="entry name" value="Tetratricopeptide repeat domain"/>
    <property type="match status" value="1"/>
</dbReference>
<feature type="compositionally biased region" description="Pro residues" evidence="1">
    <location>
        <begin position="195"/>
        <end position="219"/>
    </location>
</feature>
<dbReference type="Proteomes" id="UP000516052">
    <property type="component" value="Chromosome"/>
</dbReference>
<keyword evidence="3" id="KW-1185">Reference proteome</keyword>
<dbReference type="KEGG" id="sroi:IAG44_24485"/>
<feature type="region of interest" description="Disordered" evidence="1">
    <location>
        <begin position="137"/>
        <end position="446"/>
    </location>
</feature>
<gene>
    <name evidence="2" type="ORF">IAG44_24485</name>
</gene>
<dbReference type="RefSeq" id="WP_187749218.1">
    <property type="nucleotide sequence ID" value="NZ_CP060828.1"/>
</dbReference>
<evidence type="ECO:0000313" key="3">
    <source>
        <dbReference type="Proteomes" id="UP000516052"/>
    </source>
</evidence>
<dbReference type="EMBL" id="CP060828">
    <property type="protein sequence ID" value="QNP72261.1"/>
    <property type="molecule type" value="Genomic_DNA"/>
</dbReference>
<feature type="compositionally biased region" description="Basic and acidic residues" evidence="1">
    <location>
        <begin position="157"/>
        <end position="167"/>
    </location>
</feature>
<sequence>MKRELEELAVRAEEVLGGALRSPAGADVRWALRDWFEEVDPGGPRPPALFSELELSDVPLLALHFRDALDRASGQQADRLHELIARYAHRVDLAPPITPPTTPPPHEHPLTPDTPTPPALSDRADRVTTLTSMLVGAKLEQPTPDTPDAQHLALTDPHPHAQSDRPEPWPSPAPAADRAPTLAHSDQSPQRDRPAPPPSPQPATDPAPTPAHLTPPPHRPANHPTPGAHADTPHPGTPSPNSPDTSPTSPTPAPYPGRRFRIPRVRTDGPPSGTPGRLRFPRVRADEPPSDTSTPAPDRPSSPRAHADKPPSNAPAPAPDRPLTSRARVDEPSSNAPASAPDHAPSSRPRADEPRSNIPALAPDRPLTSGARAAEPPSNTPSLAPDRPLTSGARAAEPPSNTPSPAPDHPLTPRPHAADPPSDTPTPTPTPNPRANTPHPTHDYLDFSASTFTAPVTGAVTGDVYINHPITPHPAPHTWPTLGDADPLAMGVRAALRLKEWPRLTEYVERDIDESVEGWFEEDGLLVITGRQFAGKTRTAWTALQTELPPETRVYAPRPGTDLRTLPALLASRPGHHALWLDDLDAHLTRHDLDTSLLAELNRARVPVVGTMSDAVYEAHMDAADTLAHRVLALARVERLSTVWSEPELRRAGDSGDPRLVEALEWRGETGVAQYLAVAPLFARTMHRAAGSRSRRSPAQTLLLAVADLVRCGLHGDIPLSLLYRVYPYYDRGGRYPHSDETLRKAVAELTTPLHDDTTGLLLKGKAGTVRPYGSLVADTLRDPSAPVPMDIWLTVLAATADDPRHTVLSTARARFTPLAEAGDPHAMHMMGIVKEADGDQDTALHWYRKAVDAGLPHLAEQVGRLLLTRGAPDQALPYLRTAAEKPYARTASRLLAEAHLALAEQALRTAADAGDRDARHRQGDLDQRLADASRATQYYARLDQETPLARGLAVYHLLRGEPETAHPYLERAIHDGDDRAVRIRDDLAAAPQTLDDAERHFRRSTDPQDLAHLGVVLERRGRTAEALAAYEEAAARGDAFARARAETLRGDRDTVEE</sequence>
<name>A0A7H0IHJ5_9ACTN</name>
<dbReference type="InterPro" id="IPR011990">
    <property type="entry name" value="TPR-like_helical_dom_sf"/>
</dbReference>
<dbReference type="AlphaFoldDB" id="A0A7H0IHJ5"/>
<feature type="compositionally biased region" description="Low complexity" evidence="1">
    <location>
        <begin position="332"/>
        <end position="348"/>
    </location>
</feature>
<evidence type="ECO:0000256" key="1">
    <source>
        <dbReference type="SAM" id="MobiDB-lite"/>
    </source>
</evidence>
<proteinExistence type="predicted"/>
<evidence type="ECO:0000313" key="2">
    <source>
        <dbReference type="EMBL" id="QNP72261.1"/>
    </source>
</evidence>
<feature type="compositionally biased region" description="Pro residues" evidence="1">
    <location>
        <begin position="422"/>
        <end position="432"/>
    </location>
</feature>
<feature type="compositionally biased region" description="Pro residues" evidence="1">
    <location>
        <begin position="400"/>
        <end position="413"/>
    </location>
</feature>
<dbReference type="SUPFAM" id="SSF81901">
    <property type="entry name" value="HCP-like"/>
    <property type="match status" value="1"/>
</dbReference>
<reference evidence="2 3" key="1">
    <citation type="submission" date="2020-08" db="EMBL/GenBank/DDBJ databases">
        <title>A novel species.</title>
        <authorList>
            <person name="Gao J."/>
        </authorList>
    </citation>
    <scope>NUCLEOTIDE SEQUENCE [LARGE SCALE GENOMIC DNA]</scope>
    <source>
        <strain evidence="2 3">CRXT-G-22</strain>
    </source>
</reference>
<feature type="region of interest" description="Disordered" evidence="1">
    <location>
        <begin position="94"/>
        <end position="122"/>
    </location>
</feature>